<protein>
    <submittedName>
        <fullName evidence="16">Protein phosphatase 1, regulatory subunit 13Bb</fullName>
    </submittedName>
</protein>
<feature type="coiled-coil region" evidence="13">
    <location>
        <begin position="275"/>
        <end position="302"/>
    </location>
</feature>
<dbReference type="InterPro" id="IPR048942">
    <property type="entry name" value="ASPP2-like_RA"/>
</dbReference>
<dbReference type="Ensembl" id="ENSSTUT00000074639.1">
    <property type="protein sequence ID" value="ENSSTUP00000070279.1"/>
    <property type="gene ID" value="ENSSTUG00000029560.1"/>
</dbReference>
<dbReference type="SUPFAM" id="SSF54236">
    <property type="entry name" value="Ubiquitin-like"/>
    <property type="match status" value="1"/>
</dbReference>
<keyword evidence="13" id="KW-0175">Coiled coil</keyword>
<dbReference type="InterPro" id="IPR036028">
    <property type="entry name" value="SH3-like_dom_sf"/>
</dbReference>
<keyword evidence="8 11" id="KW-0040">ANK repeat</keyword>
<dbReference type="InterPro" id="IPR002110">
    <property type="entry name" value="Ankyrin_rpt"/>
</dbReference>
<feature type="compositionally biased region" description="Polar residues" evidence="14">
    <location>
        <begin position="469"/>
        <end position="478"/>
    </location>
</feature>
<dbReference type="GO" id="GO:0002039">
    <property type="term" value="F:p53 binding"/>
    <property type="evidence" value="ECO:0007669"/>
    <property type="project" value="InterPro"/>
</dbReference>
<evidence type="ECO:0000256" key="11">
    <source>
        <dbReference type="PROSITE-ProRule" id="PRU00023"/>
    </source>
</evidence>
<dbReference type="GO" id="GO:0006915">
    <property type="term" value="P:apoptotic process"/>
    <property type="evidence" value="ECO:0007669"/>
    <property type="project" value="UniProtKB-KW"/>
</dbReference>
<evidence type="ECO:0000256" key="9">
    <source>
        <dbReference type="ARBA" id="ARBA00023242"/>
    </source>
</evidence>
<feature type="repeat" description="ANK" evidence="11">
    <location>
        <begin position="897"/>
        <end position="929"/>
    </location>
</feature>
<evidence type="ECO:0000256" key="7">
    <source>
        <dbReference type="ARBA" id="ARBA00022737"/>
    </source>
</evidence>
<feature type="repeat" description="ANK" evidence="11">
    <location>
        <begin position="930"/>
        <end position="962"/>
    </location>
</feature>
<dbReference type="GO" id="GO:0005634">
    <property type="term" value="C:nucleus"/>
    <property type="evidence" value="ECO:0007669"/>
    <property type="project" value="UniProtKB-SubCell"/>
</dbReference>
<evidence type="ECO:0000256" key="10">
    <source>
        <dbReference type="ARBA" id="ARBA00061212"/>
    </source>
</evidence>
<dbReference type="GeneTree" id="ENSGT00940000153463"/>
<keyword evidence="9" id="KW-0539">Nucleus</keyword>
<feature type="region of interest" description="Disordered" evidence="14">
    <location>
        <begin position="327"/>
        <end position="568"/>
    </location>
</feature>
<dbReference type="PANTHER" id="PTHR24131">
    <property type="entry name" value="APOPTOSIS-STIMULATING OF P53 PROTEIN"/>
    <property type="match status" value="1"/>
</dbReference>
<evidence type="ECO:0000256" key="4">
    <source>
        <dbReference type="ARBA" id="ARBA00022490"/>
    </source>
</evidence>
<dbReference type="InterPro" id="IPR001452">
    <property type="entry name" value="SH3_domain"/>
</dbReference>
<feature type="domain" description="SH3" evidence="15">
    <location>
        <begin position="996"/>
        <end position="1058"/>
    </location>
</feature>
<dbReference type="GO" id="GO:0042981">
    <property type="term" value="P:regulation of apoptotic process"/>
    <property type="evidence" value="ECO:0007669"/>
    <property type="project" value="InterPro"/>
</dbReference>
<dbReference type="InterPro" id="IPR029071">
    <property type="entry name" value="Ubiquitin-like_domsf"/>
</dbReference>
<dbReference type="SUPFAM" id="SSF50044">
    <property type="entry name" value="SH3-domain"/>
    <property type="match status" value="1"/>
</dbReference>
<keyword evidence="5" id="KW-0597">Phosphoprotein</keyword>
<feature type="compositionally biased region" description="Low complexity" evidence="14">
    <location>
        <begin position="499"/>
        <end position="514"/>
    </location>
</feature>
<evidence type="ECO:0000256" key="13">
    <source>
        <dbReference type="SAM" id="Coils"/>
    </source>
</evidence>
<dbReference type="InterPro" id="IPR036770">
    <property type="entry name" value="Ankyrin_rpt-contain_sf"/>
</dbReference>
<evidence type="ECO:0000256" key="14">
    <source>
        <dbReference type="SAM" id="MobiDB-lite"/>
    </source>
</evidence>
<evidence type="ECO:0000256" key="8">
    <source>
        <dbReference type="ARBA" id="ARBA00023043"/>
    </source>
</evidence>
<evidence type="ECO:0000256" key="1">
    <source>
        <dbReference type="ARBA" id="ARBA00004123"/>
    </source>
</evidence>
<dbReference type="AlphaFoldDB" id="A0A674BFS0"/>
<evidence type="ECO:0000259" key="15">
    <source>
        <dbReference type="PROSITE" id="PS50002"/>
    </source>
</evidence>
<dbReference type="FunFam" id="3.10.20.90:FF:000030">
    <property type="entry name" value="Apoptosis-stimulating of p53 protein 2 isoform 1"/>
    <property type="match status" value="1"/>
</dbReference>
<organism evidence="16 17">
    <name type="scientific">Salmo trutta</name>
    <name type="common">Brown trout</name>
    <dbReference type="NCBI Taxonomy" id="8032"/>
    <lineage>
        <taxon>Eukaryota</taxon>
        <taxon>Metazoa</taxon>
        <taxon>Chordata</taxon>
        <taxon>Craniata</taxon>
        <taxon>Vertebrata</taxon>
        <taxon>Euteleostomi</taxon>
        <taxon>Actinopterygii</taxon>
        <taxon>Neopterygii</taxon>
        <taxon>Teleostei</taxon>
        <taxon>Protacanthopterygii</taxon>
        <taxon>Salmoniformes</taxon>
        <taxon>Salmonidae</taxon>
        <taxon>Salmoninae</taxon>
        <taxon>Salmo</taxon>
    </lineage>
</organism>
<feature type="compositionally biased region" description="Basic and acidic residues" evidence="14">
    <location>
        <begin position="840"/>
        <end position="856"/>
    </location>
</feature>
<keyword evidence="17" id="KW-1185">Reference proteome</keyword>
<dbReference type="PANTHER" id="PTHR24131:SF5">
    <property type="entry name" value="APOPTOSIS-STIMULATING OF P53 PROTEIN 1"/>
    <property type="match status" value="1"/>
</dbReference>
<feature type="region of interest" description="Disordered" evidence="14">
    <location>
        <begin position="719"/>
        <end position="856"/>
    </location>
</feature>
<evidence type="ECO:0000256" key="2">
    <source>
        <dbReference type="ARBA" id="ARBA00004496"/>
    </source>
</evidence>
<dbReference type="Proteomes" id="UP000472277">
    <property type="component" value="Chromosome 35"/>
</dbReference>
<evidence type="ECO:0000256" key="12">
    <source>
        <dbReference type="PROSITE-ProRule" id="PRU00192"/>
    </source>
</evidence>
<dbReference type="FunFam" id="1.25.40.20:FF:000008">
    <property type="entry name" value="Apoptosis-stimulating of p53 protein 2 isoform 1"/>
    <property type="match status" value="1"/>
</dbReference>
<evidence type="ECO:0000313" key="17">
    <source>
        <dbReference type="Proteomes" id="UP000472277"/>
    </source>
</evidence>
<dbReference type="SMART" id="SM00326">
    <property type="entry name" value="SH3"/>
    <property type="match status" value="1"/>
</dbReference>
<dbReference type="PROSITE" id="PS50088">
    <property type="entry name" value="ANK_REPEAT"/>
    <property type="match status" value="2"/>
</dbReference>
<evidence type="ECO:0000313" key="16">
    <source>
        <dbReference type="Ensembl" id="ENSSTUP00000070279.1"/>
    </source>
</evidence>
<comment type="subcellular location">
    <subcellularLocation>
        <location evidence="2">Cytoplasm</location>
    </subcellularLocation>
    <subcellularLocation>
        <location evidence="1">Nucleus</location>
    </subcellularLocation>
</comment>
<dbReference type="SUPFAM" id="SSF48403">
    <property type="entry name" value="Ankyrin repeat"/>
    <property type="match status" value="1"/>
</dbReference>
<feature type="compositionally biased region" description="Pro residues" evidence="14">
    <location>
        <begin position="515"/>
        <end position="533"/>
    </location>
</feature>
<dbReference type="Pfam" id="PF00018">
    <property type="entry name" value="SH3_1"/>
    <property type="match status" value="1"/>
</dbReference>
<accession>A0A674BFS0</accession>
<evidence type="ECO:0000256" key="6">
    <source>
        <dbReference type="ARBA" id="ARBA00022703"/>
    </source>
</evidence>
<reference evidence="16" key="2">
    <citation type="submission" date="2025-09" db="UniProtKB">
        <authorList>
            <consortium name="Ensembl"/>
        </authorList>
    </citation>
    <scope>IDENTIFICATION</scope>
</reference>
<dbReference type="Gene3D" id="3.10.20.90">
    <property type="entry name" value="Phosphatidylinositol 3-kinase Catalytic Subunit, Chain A, domain 1"/>
    <property type="match status" value="1"/>
</dbReference>
<sequence length="1069" mass="116624">INYVLSVISFLHLCFERWTESSMILTVYLSDGEQALTEVPITPETSCRDVVEFCKEPGESGCHLAEVWRGNERAIPFEHMMYEHLQKWGPRKQEVKFFLRHEDSPTESSDQGGCNSNPFAVGNPRVELTLSELQEMATRQQQQIEAQQQMLVAKEQRLRYLKQQERRQQQSVSESEKLQRLKERVESQEAKLKKIRAMRGQVDYSKVINGNLSAEIEQVSGLFQEKQVELQSAVLRVEQLSLQLEDLRRGKLNGLQSALGGQVTSTAALELRKLYQELQIRNKLNQDQNSKLQQQKDLLNKRNMEVTLMDKRIGELRERLYKKKAEARQKENLPLNRTNGPPSPQPAPGTLGRVAAVGPYIQVPLPGRQDGGYTGPPEPMKPQTLGVNAPANHARSKSANDAGWPTLGKGNASLKPPDWPESGPDTQGKIPPPSSPAATTADKVLDSNKMTISSPVAPSKPQPPPYGSHLTSAGSTSSLDRRPGPLPNPPGPVWPRVPPSTGSSSQQIQQRISVPPSPTFQPNSPLFPPGPPGDRPDPVLAVAVRPFVPDRGSRPQSPRKGPATMNSSSIYHMYLQQAAPKSYPLKPALKAVYGKPVLPSGSTPPSPLPFMLTGGPFPGLQGPASEDTGDREGPDIDGAPDTPPPNVENIPRPLSPTKLTPMAHSPLRYQSDADLETLRKKLANAPRPLKKRSSITEPEGPAGPNIQKLLYQRFNTLAGGARAGGTPFYQPTNLPDYPGDSLADADNGNPPCEDPLPPPPPAVAEGSSSEPLPPPDANDNKLLPPPPAPEVLSPPAPEASEDTNNNNLGGVSVATLPSPVPEVSSPEEVMLVSGAGVSDPPEKRTNLKKPNSERTGHGLRVKFNPLALLLDASLEGEFDLVQRIIYEVKNPSTANDEGITPLHNAVCAGHHHIVKFLLDFGVNVNAADSDGWTPLHCAASCNSVHLCKLLVESGAAIFASTISDVETAADKCEEMEEGYIQCSQFLYGVQEKLGVMNKGAVYALWEYEAQSPDELSFGEGDAITILRRQDDSETEWWWGRLDHREGYVPRNLLGVRPVKRTHSHTHLLG</sequence>
<keyword evidence="4" id="KW-0963">Cytoplasm</keyword>
<feature type="region of interest" description="Disordered" evidence="14">
    <location>
        <begin position="594"/>
        <end position="706"/>
    </location>
</feature>
<feature type="compositionally biased region" description="Pro residues" evidence="14">
    <location>
        <begin position="752"/>
        <end position="762"/>
    </location>
</feature>
<dbReference type="PROSITE" id="PS50297">
    <property type="entry name" value="ANK_REP_REGION"/>
    <property type="match status" value="2"/>
</dbReference>
<dbReference type="PRINTS" id="PR00452">
    <property type="entry name" value="SH3DOMAIN"/>
</dbReference>
<comment type="similarity">
    <text evidence="10">Belongs to the ASPP family.</text>
</comment>
<proteinExistence type="inferred from homology"/>
<dbReference type="PROSITE" id="PS50002">
    <property type="entry name" value="SH3"/>
    <property type="match status" value="1"/>
</dbReference>
<evidence type="ECO:0000256" key="5">
    <source>
        <dbReference type="ARBA" id="ARBA00022553"/>
    </source>
</evidence>
<dbReference type="SMART" id="SM00248">
    <property type="entry name" value="ANK"/>
    <property type="match status" value="2"/>
</dbReference>
<feature type="compositionally biased region" description="Pro residues" evidence="14">
    <location>
        <begin position="783"/>
        <end position="797"/>
    </location>
</feature>
<dbReference type="Gene3D" id="1.25.40.20">
    <property type="entry name" value="Ankyrin repeat-containing domain"/>
    <property type="match status" value="1"/>
</dbReference>
<keyword evidence="7" id="KW-0677">Repeat</keyword>
<keyword evidence="6" id="KW-0053">Apoptosis</keyword>
<name>A0A674BFS0_SALTR</name>
<dbReference type="Pfam" id="PF21801">
    <property type="entry name" value="ASPP2-like_RA"/>
    <property type="match status" value="1"/>
</dbReference>
<keyword evidence="3 12" id="KW-0728">SH3 domain</keyword>
<reference evidence="16" key="1">
    <citation type="submission" date="2025-08" db="UniProtKB">
        <authorList>
            <consortium name="Ensembl"/>
        </authorList>
    </citation>
    <scope>IDENTIFICATION</scope>
</reference>
<feature type="compositionally biased region" description="Pro residues" evidence="14">
    <location>
        <begin position="484"/>
        <end position="498"/>
    </location>
</feature>
<dbReference type="Pfam" id="PF12796">
    <property type="entry name" value="Ank_2"/>
    <property type="match status" value="1"/>
</dbReference>
<feature type="coiled-coil region" evidence="13">
    <location>
        <begin position="130"/>
        <end position="198"/>
    </location>
</feature>
<dbReference type="GO" id="GO:0005737">
    <property type="term" value="C:cytoplasm"/>
    <property type="evidence" value="ECO:0007669"/>
    <property type="project" value="UniProtKB-SubCell"/>
</dbReference>
<gene>
    <name evidence="16" type="primary">PPP1R13B</name>
    <name evidence="16" type="synonym">ppp1r13bb</name>
</gene>
<dbReference type="InterPro" id="IPR047163">
    <property type="entry name" value="ASPP1/2"/>
</dbReference>
<evidence type="ECO:0000256" key="3">
    <source>
        <dbReference type="ARBA" id="ARBA00022443"/>
    </source>
</evidence>